<feature type="compositionally biased region" description="Basic and acidic residues" evidence="2">
    <location>
        <begin position="429"/>
        <end position="457"/>
    </location>
</feature>
<gene>
    <name evidence="3" type="ORF">Q7C36_004253</name>
</gene>
<dbReference type="EMBL" id="JAVHJS010000004">
    <property type="protein sequence ID" value="KAK2860087.1"/>
    <property type="molecule type" value="Genomic_DNA"/>
</dbReference>
<keyword evidence="1" id="KW-0175">Coiled coil</keyword>
<dbReference type="Proteomes" id="UP001187315">
    <property type="component" value="Unassembled WGS sequence"/>
</dbReference>
<dbReference type="AlphaFoldDB" id="A0AA88T3U7"/>
<evidence type="ECO:0000313" key="3">
    <source>
        <dbReference type="EMBL" id="KAK2860087.1"/>
    </source>
</evidence>
<evidence type="ECO:0000313" key="4">
    <source>
        <dbReference type="Proteomes" id="UP001187315"/>
    </source>
</evidence>
<protein>
    <submittedName>
        <fullName evidence="3">Uncharacterized protein</fullName>
    </submittedName>
</protein>
<sequence length="500" mass="60196">MTSHGQNFHRTPYTRRVEMADLDKNPELETEQLEPVASCISQELLEKDSMLNTMQEEKEEMAKKLRELEEYRERMEEIRKAEQRNSLREEMQRALADFKQEQMERDRAIQTLLEELMRTLKNLKEAQAQRNKEKDTKARDRTDDKNKVVTLKLGDVETMFFVNKEQQDREEAELEDERIQELEKENQRQNEFRKMELNNLQENMQREFRRLKKELEEREMVHLVQTEELLTKIKNLEQNQSQIEEGLSDAMMDSEKHTGEMEEKDNTKAQEMVEQLTLKVRELEERNAALLQHICELQANITLFVEREMIAESTIQVLEKDKMDRMKEREIWKKQRMLWKEAAEKCLEERKSLEKEREIWKKKLREAMLEIQSMKYTKNKTDKCKLKELEQRNAELQQSNTELQVSIKQLQEGADMAVIKHMDIERKNWEKERESWEKERESWEKERESWEKKKASEAELGSPSEAKTDTEKQTDQGTLQQNVTELQDSFQQPKEATERQ</sequence>
<evidence type="ECO:0000256" key="2">
    <source>
        <dbReference type="SAM" id="MobiDB-lite"/>
    </source>
</evidence>
<comment type="caution">
    <text evidence="3">The sequence shown here is derived from an EMBL/GenBank/DDBJ whole genome shotgun (WGS) entry which is preliminary data.</text>
</comment>
<name>A0AA88T3U7_TACVA</name>
<accession>A0AA88T3U7</accession>
<proteinExistence type="predicted"/>
<feature type="compositionally biased region" description="Polar residues" evidence="2">
    <location>
        <begin position="475"/>
        <end position="494"/>
    </location>
</feature>
<feature type="region of interest" description="Disordered" evidence="2">
    <location>
        <begin position="429"/>
        <end position="500"/>
    </location>
</feature>
<evidence type="ECO:0000256" key="1">
    <source>
        <dbReference type="SAM" id="Coils"/>
    </source>
</evidence>
<reference evidence="3" key="1">
    <citation type="submission" date="2023-08" db="EMBL/GenBank/DDBJ databases">
        <title>Pelteobagrus vachellii genome.</title>
        <authorList>
            <person name="Liu H."/>
        </authorList>
    </citation>
    <scope>NUCLEOTIDE SEQUENCE</scope>
    <source>
        <strain evidence="3">PRFRI_2022a</strain>
        <tissue evidence="3">Muscle</tissue>
    </source>
</reference>
<feature type="coiled-coil region" evidence="1">
    <location>
        <begin position="162"/>
        <end position="293"/>
    </location>
</feature>
<organism evidence="3 4">
    <name type="scientific">Tachysurus vachellii</name>
    <name type="common">Darkbarbel catfish</name>
    <name type="synonym">Pelteobagrus vachellii</name>
    <dbReference type="NCBI Taxonomy" id="175792"/>
    <lineage>
        <taxon>Eukaryota</taxon>
        <taxon>Metazoa</taxon>
        <taxon>Chordata</taxon>
        <taxon>Craniata</taxon>
        <taxon>Vertebrata</taxon>
        <taxon>Euteleostomi</taxon>
        <taxon>Actinopterygii</taxon>
        <taxon>Neopterygii</taxon>
        <taxon>Teleostei</taxon>
        <taxon>Ostariophysi</taxon>
        <taxon>Siluriformes</taxon>
        <taxon>Bagridae</taxon>
        <taxon>Tachysurus</taxon>
    </lineage>
</organism>
<feature type="coiled-coil region" evidence="1">
    <location>
        <begin position="40"/>
        <end position="136"/>
    </location>
</feature>
<keyword evidence="4" id="KW-1185">Reference proteome</keyword>